<proteinExistence type="predicted"/>
<dbReference type="OrthoDB" id="5376312at2759"/>
<feature type="region of interest" description="Disordered" evidence="1">
    <location>
        <begin position="1"/>
        <end position="23"/>
    </location>
</feature>
<evidence type="ECO:0000313" key="3">
    <source>
        <dbReference type="EMBL" id="TKA32533.1"/>
    </source>
</evidence>
<feature type="compositionally biased region" description="Polar residues" evidence="1">
    <location>
        <begin position="296"/>
        <end position="312"/>
    </location>
</feature>
<evidence type="ECO:0000256" key="1">
    <source>
        <dbReference type="SAM" id="MobiDB-lite"/>
    </source>
</evidence>
<sequence>MASKTARRLQERQPPPSGHNHVNTPQTVIIVVVSLAIAIALAILSYIALKALRRRHANPKYVPTQALKRKWEAWNPRSVSKSKGGYSETLNPSAPTLHLRSENRSARNSALHGLDVERAQMGEQPHRSSQNGGEVDRHTSVRSVMTLPAYSRSVRENEHVLAREGERDGIDVVIEAPESDGEEEGRRQEEMDSLYQIRLQRREEIAARNEWRQRRREARARGDYAELRRIRQASIAATEARELSGAVAMIAEHQSRSRERRVSSVSYADLGVARHDGTRIRANSNESDRPLLDSAASINGSNTIRPVSTYDSLTAHRRGRSGSTALSVSDISDNELEMPPFGRAGGDFEVVSMNQSTHSRDASRTHTPGGSRSRASSAALTRPSLDTTDLGESRIPTQEPPSYEREGFEEAPPYTSPVQERIPEPPRPFRHERTYSATGAPLLPEIGRLPSIRIADATPVEPRNQFDWPTGW</sequence>
<name>A0A4U0UAW1_9PEZI</name>
<reference evidence="3 4" key="1">
    <citation type="submission" date="2017-03" db="EMBL/GenBank/DDBJ databases">
        <title>Genomes of endolithic fungi from Antarctica.</title>
        <authorList>
            <person name="Coleine C."/>
            <person name="Masonjones S."/>
            <person name="Stajich J.E."/>
        </authorList>
    </citation>
    <scope>NUCLEOTIDE SEQUENCE [LARGE SCALE GENOMIC DNA]</scope>
    <source>
        <strain evidence="3 4">CCFEE 6315</strain>
    </source>
</reference>
<dbReference type="AlphaFoldDB" id="A0A4U0UAW1"/>
<feature type="transmembrane region" description="Helical" evidence="2">
    <location>
        <begin position="28"/>
        <end position="49"/>
    </location>
</feature>
<feature type="region of interest" description="Disordered" evidence="1">
    <location>
        <begin position="77"/>
        <end position="107"/>
    </location>
</feature>
<feature type="compositionally biased region" description="Low complexity" evidence="1">
    <location>
        <begin position="367"/>
        <end position="385"/>
    </location>
</feature>
<organism evidence="3 4">
    <name type="scientific">Salinomyces thailandicus</name>
    <dbReference type="NCBI Taxonomy" id="706561"/>
    <lineage>
        <taxon>Eukaryota</taxon>
        <taxon>Fungi</taxon>
        <taxon>Dikarya</taxon>
        <taxon>Ascomycota</taxon>
        <taxon>Pezizomycotina</taxon>
        <taxon>Dothideomycetes</taxon>
        <taxon>Dothideomycetidae</taxon>
        <taxon>Mycosphaerellales</taxon>
        <taxon>Teratosphaeriaceae</taxon>
        <taxon>Salinomyces</taxon>
    </lineage>
</organism>
<dbReference type="EMBL" id="NAJL01000005">
    <property type="protein sequence ID" value="TKA32533.1"/>
    <property type="molecule type" value="Genomic_DNA"/>
</dbReference>
<keyword evidence="2" id="KW-0472">Membrane</keyword>
<keyword evidence="2" id="KW-0812">Transmembrane</keyword>
<keyword evidence="2" id="KW-1133">Transmembrane helix</keyword>
<accession>A0A4U0UAW1</accession>
<comment type="caution">
    <text evidence="3">The sequence shown here is derived from an EMBL/GenBank/DDBJ whole genome shotgun (WGS) entry which is preliminary data.</text>
</comment>
<gene>
    <name evidence="3" type="ORF">B0A50_01641</name>
</gene>
<evidence type="ECO:0000256" key="2">
    <source>
        <dbReference type="SAM" id="Phobius"/>
    </source>
</evidence>
<evidence type="ECO:0000313" key="4">
    <source>
        <dbReference type="Proteomes" id="UP000308549"/>
    </source>
</evidence>
<feature type="region of interest" description="Disordered" evidence="1">
    <location>
        <begin position="278"/>
        <end position="329"/>
    </location>
</feature>
<protein>
    <submittedName>
        <fullName evidence="3">Uncharacterized protein</fullName>
    </submittedName>
</protein>
<dbReference type="Proteomes" id="UP000308549">
    <property type="component" value="Unassembled WGS sequence"/>
</dbReference>
<keyword evidence="4" id="KW-1185">Reference proteome</keyword>
<feature type="region of interest" description="Disordered" evidence="1">
    <location>
        <begin position="355"/>
        <end position="443"/>
    </location>
</feature>
<feature type="compositionally biased region" description="Basic and acidic residues" evidence="1">
    <location>
        <begin position="421"/>
        <end position="434"/>
    </location>
</feature>